<organism evidence="4 5">
    <name type="scientific">Paenibacillus lautus</name>
    <name type="common">Bacillus lautus</name>
    <dbReference type="NCBI Taxonomy" id="1401"/>
    <lineage>
        <taxon>Bacteria</taxon>
        <taxon>Bacillati</taxon>
        <taxon>Bacillota</taxon>
        <taxon>Bacilli</taxon>
        <taxon>Bacillales</taxon>
        <taxon>Paenibacillaceae</taxon>
        <taxon>Paenibacillus</taxon>
    </lineage>
</organism>
<gene>
    <name evidence="4" type="ORF">BK123_20450</name>
</gene>
<name>A0A1R1AXY1_PAELA</name>
<dbReference type="AlphaFoldDB" id="A0A1R1AXY1"/>
<dbReference type="PROSITE" id="PS50977">
    <property type="entry name" value="HTH_TETR_2"/>
    <property type="match status" value="1"/>
</dbReference>
<dbReference type="SUPFAM" id="SSF46689">
    <property type="entry name" value="Homeodomain-like"/>
    <property type="match status" value="1"/>
</dbReference>
<accession>A0A1R1AXY1</accession>
<reference evidence="4 5" key="1">
    <citation type="submission" date="2016-11" db="EMBL/GenBank/DDBJ databases">
        <title>Paenibacillus species isolates.</title>
        <authorList>
            <person name="Beno S.M."/>
        </authorList>
    </citation>
    <scope>NUCLEOTIDE SEQUENCE [LARGE SCALE GENOMIC DNA]</scope>
    <source>
        <strain evidence="4 5">FSL F4-0100</strain>
    </source>
</reference>
<dbReference type="InterPro" id="IPR036271">
    <property type="entry name" value="Tet_transcr_reg_TetR-rel_C_sf"/>
</dbReference>
<dbReference type="InterPro" id="IPR001647">
    <property type="entry name" value="HTH_TetR"/>
</dbReference>
<dbReference type="GO" id="GO:0003677">
    <property type="term" value="F:DNA binding"/>
    <property type="evidence" value="ECO:0007669"/>
    <property type="project" value="UniProtKB-UniRule"/>
</dbReference>
<dbReference type="Gene3D" id="1.10.357.10">
    <property type="entry name" value="Tetracycline Repressor, domain 2"/>
    <property type="match status" value="1"/>
</dbReference>
<dbReference type="SUPFAM" id="SSF48498">
    <property type="entry name" value="Tetracyclin repressor-like, C-terminal domain"/>
    <property type="match status" value="1"/>
</dbReference>
<evidence type="ECO:0000259" key="3">
    <source>
        <dbReference type="PROSITE" id="PS50977"/>
    </source>
</evidence>
<keyword evidence="1 2" id="KW-0238">DNA-binding</keyword>
<evidence type="ECO:0000256" key="2">
    <source>
        <dbReference type="PROSITE-ProRule" id="PRU00335"/>
    </source>
</evidence>
<protein>
    <submittedName>
        <fullName evidence="4">TetR family transcriptional regulator</fullName>
    </submittedName>
</protein>
<dbReference type="InterPro" id="IPR009057">
    <property type="entry name" value="Homeodomain-like_sf"/>
</dbReference>
<dbReference type="OrthoDB" id="9810250at2"/>
<evidence type="ECO:0000313" key="5">
    <source>
        <dbReference type="Proteomes" id="UP000187074"/>
    </source>
</evidence>
<feature type="domain" description="HTH tetR-type" evidence="3">
    <location>
        <begin position="8"/>
        <end position="68"/>
    </location>
</feature>
<feature type="DNA-binding region" description="H-T-H motif" evidence="2">
    <location>
        <begin position="31"/>
        <end position="50"/>
    </location>
</feature>
<dbReference type="RefSeq" id="WP_076324228.1">
    <property type="nucleotide sequence ID" value="NZ_MRTF01000007.1"/>
</dbReference>
<proteinExistence type="predicted"/>
<comment type="caution">
    <text evidence="4">The sequence shown here is derived from an EMBL/GenBank/DDBJ whole genome shotgun (WGS) entry which is preliminary data.</text>
</comment>
<dbReference type="Pfam" id="PF00440">
    <property type="entry name" value="TetR_N"/>
    <property type="match status" value="1"/>
</dbReference>
<evidence type="ECO:0000256" key="1">
    <source>
        <dbReference type="ARBA" id="ARBA00023125"/>
    </source>
</evidence>
<sequence>MPKLGMEQKRRADVINATLTCISMYGIDGMTLDKVADHANCSKGVVTYYFKNKDQLTIEAFKSFLAYYGLKIESGIEHTMTSGEMMDLALKFMLPPLTDDKDQTINVSQLDGVEKMYIPHADQGKLFVQFFSKAMLDRNLQEVVSKSYETDLQGITKIMDYGNRTGQMSVEDSHSAAYGLMAMVIGLSFFRVANVPPANGGDNRYICEDYVRRLTQTGGNYGYREG</sequence>
<dbReference type="STRING" id="1401.BK123_20450"/>
<evidence type="ECO:0000313" key="4">
    <source>
        <dbReference type="EMBL" id="OME90736.1"/>
    </source>
</evidence>
<dbReference type="EMBL" id="MRTF01000007">
    <property type="protein sequence ID" value="OME90736.1"/>
    <property type="molecule type" value="Genomic_DNA"/>
</dbReference>
<dbReference type="Proteomes" id="UP000187074">
    <property type="component" value="Unassembled WGS sequence"/>
</dbReference>